<protein>
    <submittedName>
        <fullName evidence="2">Uncharacterized protein</fullName>
    </submittedName>
</protein>
<feature type="region of interest" description="Disordered" evidence="1">
    <location>
        <begin position="1"/>
        <end position="129"/>
    </location>
</feature>
<feature type="compositionally biased region" description="Basic and acidic residues" evidence="1">
    <location>
        <begin position="18"/>
        <end position="35"/>
    </location>
</feature>
<name>A0A8H8DH63_9FUNG</name>
<proteinExistence type="predicted"/>
<keyword evidence="3" id="KW-1185">Reference proteome</keyword>
<evidence type="ECO:0000313" key="3">
    <source>
        <dbReference type="Proteomes" id="UP000673691"/>
    </source>
</evidence>
<dbReference type="AlphaFoldDB" id="A0A8H8DH63"/>
<sequence>MPDVDRRPLVASRASPPARDRSYERRGPSHRDDRMAAVPPPGTVPLPRGSPPAAGPLDMSQATPPLMIHQRQQVHYGDMAPPPPQIPVQRSGPPRRGFSPQPMIRRGAPVASPPPLPPPGGRESRRVSGPGLSLFCLAGVSRGDFPPAWFLTGGRSVM</sequence>
<accession>A0A8H8DH63</accession>
<reference evidence="2 3" key="1">
    <citation type="journal article" name="Sci. Rep.">
        <title>Genome-scale phylogenetic analyses confirm Olpidium as the closest living zoosporic fungus to the non-flagellated, terrestrial fungi.</title>
        <authorList>
            <person name="Chang Y."/>
            <person name="Rochon D."/>
            <person name="Sekimoto S."/>
            <person name="Wang Y."/>
            <person name="Chovatia M."/>
            <person name="Sandor L."/>
            <person name="Salamov A."/>
            <person name="Grigoriev I.V."/>
            <person name="Stajich J.E."/>
            <person name="Spatafora J.W."/>
        </authorList>
    </citation>
    <scope>NUCLEOTIDE SEQUENCE [LARGE SCALE GENOMIC DNA]</scope>
    <source>
        <strain evidence="2">S191</strain>
    </source>
</reference>
<evidence type="ECO:0000256" key="1">
    <source>
        <dbReference type="SAM" id="MobiDB-lite"/>
    </source>
</evidence>
<comment type="caution">
    <text evidence="2">The sequence shown here is derived from an EMBL/GenBank/DDBJ whole genome shotgun (WGS) entry which is preliminary data.</text>
</comment>
<feature type="compositionally biased region" description="Pro residues" evidence="1">
    <location>
        <begin position="38"/>
        <end position="54"/>
    </location>
</feature>
<feature type="compositionally biased region" description="Pro residues" evidence="1">
    <location>
        <begin position="111"/>
        <end position="120"/>
    </location>
</feature>
<evidence type="ECO:0000313" key="2">
    <source>
        <dbReference type="EMBL" id="KAG5458315.1"/>
    </source>
</evidence>
<gene>
    <name evidence="2" type="ORF">BJ554DRAFT_1479</name>
</gene>
<organism evidence="2 3">
    <name type="scientific">Olpidium bornovanus</name>
    <dbReference type="NCBI Taxonomy" id="278681"/>
    <lineage>
        <taxon>Eukaryota</taxon>
        <taxon>Fungi</taxon>
        <taxon>Fungi incertae sedis</taxon>
        <taxon>Olpidiomycota</taxon>
        <taxon>Olpidiomycotina</taxon>
        <taxon>Olpidiomycetes</taxon>
        <taxon>Olpidiales</taxon>
        <taxon>Olpidiaceae</taxon>
        <taxon>Olpidium</taxon>
    </lineage>
</organism>
<dbReference type="Proteomes" id="UP000673691">
    <property type="component" value="Unassembled WGS sequence"/>
</dbReference>
<dbReference type="EMBL" id="JAEFCI010008660">
    <property type="protein sequence ID" value="KAG5458315.1"/>
    <property type="molecule type" value="Genomic_DNA"/>
</dbReference>